<dbReference type="Proteomes" id="UP001160142">
    <property type="component" value="Unassembled WGS sequence"/>
</dbReference>
<keyword evidence="4 5" id="KW-0472">Membrane</keyword>
<keyword evidence="8" id="KW-1185">Reference proteome</keyword>
<evidence type="ECO:0000256" key="1">
    <source>
        <dbReference type="ARBA" id="ARBA00004141"/>
    </source>
</evidence>
<reference evidence="7 8" key="1">
    <citation type="submission" date="2023-04" db="EMBL/GenBank/DDBJ databases">
        <title>Genome Encyclopedia of Bacteria and Archaea VI: Functional Genomics of Type Strains.</title>
        <authorList>
            <person name="Whitman W."/>
        </authorList>
    </citation>
    <scope>NUCLEOTIDE SEQUENCE [LARGE SCALE GENOMIC DNA]</scope>
    <source>
        <strain evidence="7 8">SG_E_30_P1</strain>
    </source>
</reference>
<dbReference type="Pfam" id="PF00909">
    <property type="entry name" value="Ammonium_transp"/>
    <property type="match status" value="1"/>
</dbReference>
<keyword evidence="2 5" id="KW-0812">Transmembrane</keyword>
<dbReference type="InterPro" id="IPR024041">
    <property type="entry name" value="NH4_transpt_AmtB-like_dom"/>
</dbReference>
<name>A0ABT6KLX4_9MICO</name>
<evidence type="ECO:0000259" key="6">
    <source>
        <dbReference type="Pfam" id="PF00909"/>
    </source>
</evidence>
<keyword evidence="3 5" id="KW-1133">Transmembrane helix</keyword>
<feature type="transmembrane region" description="Helical" evidence="5">
    <location>
        <begin position="66"/>
        <end position="87"/>
    </location>
</feature>
<evidence type="ECO:0000313" key="8">
    <source>
        <dbReference type="Proteomes" id="UP001160142"/>
    </source>
</evidence>
<proteinExistence type="predicted"/>
<feature type="transmembrane region" description="Helical" evidence="5">
    <location>
        <begin position="226"/>
        <end position="245"/>
    </location>
</feature>
<feature type="transmembrane region" description="Helical" evidence="5">
    <location>
        <begin position="196"/>
        <end position="214"/>
    </location>
</feature>
<gene>
    <name evidence="7" type="ORF">M2152_001201</name>
</gene>
<dbReference type="RefSeq" id="WP_322133342.1">
    <property type="nucleotide sequence ID" value="NZ_CP085036.1"/>
</dbReference>
<feature type="transmembrane region" description="Helical" evidence="5">
    <location>
        <begin position="316"/>
        <end position="337"/>
    </location>
</feature>
<feature type="transmembrane region" description="Helical" evidence="5">
    <location>
        <begin position="6"/>
        <end position="28"/>
    </location>
</feature>
<dbReference type="EMBL" id="JARXVQ010000001">
    <property type="protein sequence ID" value="MDH6181019.1"/>
    <property type="molecule type" value="Genomic_DNA"/>
</dbReference>
<feature type="transmembrane region" description="Helical" evidence="5">
    <location>
        <begin position="99"/>
        <end position="127"/>
    </location>
</feature>
<dbReference type="Gene3D" id="1.10.3430.10">
    <property type="entry name" value="Ammonium transporter AmtB like domains"/>
    <property type="match status" value="1"/>
</dbReference>
<comment type="subcellular location">
    <subcellularLocation>
        <location evidence="1">Membrane</location>
        <topology evidence="1">Multi-pass membrane protein</topology>
    </subcellularLocation>
</comment>
<sequence length="351" mass="35407">MNNAQLVLPASLALIAVLASLAVVYARFAPARSTGFSMTVSALTAALGAAAWLSIAPLVAPGVVSSPLYVPIGLLGAIATMIASLAVRSGSGSLITTSIFALSWAILVSVPVEMVTFFTGLGGVVALDYGGSLIMNVAAGAAVAGVLLIGVSRPRGLRAIVLPQAWVVVAVVVLMVGWIGWLVAGELAIDDLSTAILVNGALGVAGGVTGWLAVQRMSHQSTTWGGLLAGVTSGLIAVTAGAPIISPLAAVSFGMLAGGAACIATVRWISVTRQPQWYLVGSHLIAGAVGVVLIGILASGTGFVFTGQILPVQNQLFGSIAVAAYSGVVAMLLWLGLRTGERAIIRRREGH</sequence>
<evidence type="ECO:0000256" key="4">
    <source>
        <dbReference type="ARBA" id="ARBA00023136"/>
    </source>
</evidence>
<feature type="transmembrane region" description="Helical" evidence="5">
    <location>
        <begin position="164"/>
        <end position="184"/>
    </location>
</feature>
<feature type="transmembrane region" description="Helical" evidence="5">
    <location>
        <begin position="133"/>
        <end position="152"/>
    </location>
</feature>
<feature type="transmembrane region" description="Helical" evidence="5">
    <location>
        <begin position="277"/>
        <end position="304"/>
    </location>
</feature>
<feature type="transmembrane region" description="Helical" evidence="5">
    <location>
        <begin position="251"/>
        <end position="270"/>
    </location>
</feature>
<evidence type="ECO:0000256" key="3">
    <source>
        <dbReference type="ARBA" id="ARBA00022989"/>
    </source>
</evidence>
<evidence type="ECO:0000313" key="7">
    <source>
        <dbReference type="EMBL" id="MDH6181019.1"/>
    </source>
</evidence>
<dbReference type="InterPro" id="IPR029020">
    <property type="entry name" value="Ammonium/urea_transptr"/>
</dbReference>
<evidence type="ECO:0000256" key="5">
    <source>
        <dbReference type="SAM" id="Phobius"/>
    </source>
</evidence>
<feature type="domain" description="Ammonium transporter AmtB-like" evidence="6">
    <location>
        <begin position="75"/>
        <end position="337"/>
    </location>
</feature>
<organism evidence="7 8">
    <name type="scientific">Antiquaquibacter oligotrophicus</name>
    <dbReference type="NCBI Taxonomy" id="2880260"/>
    <lineage>
        <taxon>Bacteria</taxon>
        <taxon>Bacillati</taxon>
        <taxon>Actinomycetota</taxon>
        <taxon>Actinomycetes</taxon>
        <taxon>Micrococcales</taxon>
        <taxon>Microbacteriaceae</taxon>
        <taxon>Antiquaquibacter</taxon>
    </lineage>
</organism>
<dbReference type="SUPFAM" id="SSF111352">
    <property type="entry name" value="Ammonium transporter"/>
    <property type="match status" value="1"/>
</dbReference>
<comment type="caution">
    <text evidence="7">The sequence shown here is derived from an EMBL/GenBank/DDBJ whole genome shotgun (WGS) entry which is preliminary data.</text>
</comment>
<feature type="transmembrane region" description="Helical" evidence="5">
    <location>
        <begin position="40"/>
        <end position="60"/>
    </location>
</feature>
<accession>A0ABT6KLX4</accession>
<protein>
    <submittedName>
        <fullName evidence="7">Amt family ammonium transporter</fullName>
    </submittedName>
</protein>
<evidence type="ECO:0000256" key="2">
    <source>
        <dbReference type="ARBA" id="ARBA00022692"/>
    </source>
</evidence>